<evidence type="ECO:0000313" key="3">
    <source>
        <dbReference type="Proteomes" id="UP000466514"/>
    </source>
</evidence>
<evidence type="ECO:0000259" key="1">
    <source>
        <dbReference type="Pfam" id="PF01973"/>
    </source>
</evidence>
<dbReference type="Pfam" id="PF01973">
    <property type="entry name" value="MptE-like"/>
    <property type="match status" value="1"/>
</dbReference>
<proteinExistence type="predicted"/>
<name>A0A7I7MGS5_9MYCO</name>
<dbReference type="EMBL" id="AP022574">
    <property type="protein sequence ID" value="BBX71541.1"/>
    <property type="molecule type" value="Genomic_DNA"/>
</dbReference>
<gene>
    <name evidence="2" type="ORF">MPSYJ_50020</name>
</gene>
<reference evidence="2 3" key="1">
    <citation type="journal article" date="2019" name="Emerg. Microbes Infect.">
        <title>Comprehensive subspecies identification of 175 nontuberculous mycobacteria species based on 7547 genomic profiles.</title>
        <authorList>
            <person name="Matsumoto Y."/>
            <person name="Kinjo T."/>
            <person name="Motooka D."/>
            <person name="Nabeya D."/>
            <person name="Jung N."/>
            <person name="Uechi K."/>
            <person name="Horii T."/>
            <person name="Iida T."/>
            <person name="Fujita J."/>
            <person name="Nakamura S."/>
        </authorList>
    </citation>
    <scope>NUCLEOTIDE SEQUENCE [LARGE SCALE GENOMIC DNA]</scope>
    <source>
        <strain evidence="2 3">JCM 13323</strain>
    </source>
</reference>
<dbReference type="InterPro" id="IPR002826">
    <property type="entry name" value="MptE-like"/>
</dbReference>
<feature type="domain" description="6-hydroxymethylpterin diphosphokinase MptE-like" evidence="1">
    <location>
        <begin position="62"/>
        <end position="205"/>
    </location>
</feature>
<sequence>MGDTPDQKVVVDEQWKQYDWKRRVLINALGEERARAWARPVNLVEATLKNQLTPFGRANRNYIKRFANIHAGKRCVIIGNGPSLKETSLDLLRSEFTFGLNRIYLMFDELGFDTTYHVVINRFVVEQCASDFQRLKSPLFTTITNRDLLGDGNSVGYLNRIAGPWFSRDASRGICEGYTVTYVAMQLAYYMGFSEVILVGVDHKFAVQGKPNQLVESTGADASHFDPRYFAQGFKWQLPDLDNSEISYTLARDMFERSGRRIVDATVGGALDIFPKVQLEQILSR</sequence>
<dbReference type="RefSeq" id="WP_179965237.1">
    <property type="nucleotide sequence ID" value="NZ_AP022574.1"/>
</dbReference>
<evidence type="ECO:0000313" key="2">
    <source>
        <dbReference type="EMBL" id="BBX71541.1"/>
    </source>
</evidence>
<keyword evidence="3" id="KW-1185">Reference proteome</keyword>
<dbReference type="KEGG" id="mpsc:MPSYJ_50020"/>
<organism evidence="2 3">
    <name type="scientific">Mycolicibacterium psychrotolerans</name>
    <dbReference type="NCBI Taxonomy" id="216929"/>
    <lineage>
        <taxon>Bacteria</taxon>
        <taxon>Bacillati</taxon>
        <taxon>Actinomycetota</taxon>
        <taxon>Actinomycetes</taxon>
        <taxon>Mycobacteriales</taxon>
        <taxon>Mycobacteriaceae</taxon>
        <taxon>Mycolicibacterium</taxon>
    </lineage>
</organism>
<accession>A0A7I7MGS5</accession>
<dbReference type="Gene3D" id="3.90.1480.10">
    <property type="entry name" value="Alpha-2,3-sialyltransferase"/>
    <property type="match status" value="1"/>
</dbReference>
<protein>
    <recommendedName>
        <fullName evidence="1">6-hydroxymethylpterin diphosphokinase MptE-like domain-containing protein</fullName>
    </recommendedName>
</protein>
<dbReference type="Proteomes" id="UP000466514">
    <property type="component" value="Chromosome"/>
</dbReference>
<dbReference type="AlphaFoldDB" id="A0A7I7MGS5"/>